<dbReference type="Ensembl" id="ENSAOWT00000015888.1">
    <property type="protein sequence ID" value="ENSAOWP00000013997.1"/>
    <property type="gene ID" value="ENSAOWG00000009481.1"/>
</dbReference>
<evidence type="ECO:0000256" key="3">
    <source>
        <dbReference type="SAM" id="MobiDB-lite"/>
    </source>
</evidence>
<dbReference type="GO" id="GO:0005634">
    <property type="term" value="C:nucleus"/>
    <property type="evidence" value="ECO:0007669"/>
    <property type="project" value="TreeGrafter"/>
</dbReference>
<sequence length="384" mass="44688">MCVVHTGTDFKNKLRAHTHTDAYTSLFLYVQDGTTSRQQCCVPGRSSKCQGQSNESALVREKELSVELANIRDEVALNTARCEKLQNEKEELERRFEEEVRKLRWQQQEEVRVLEQRLQAQYGAEMERLQEEHRLQLAQANCQHQEQVEDITATHEAAMLEIENNHTVAVAILQDEHDSKLQELMSAHDLEKKELGENFEKLRLSLQDQVDTLTFQNQSLKDKAKRFEEALKKNTEEQLEIALAPYQHLEEDMNSLKQVLEMKNHLIHQQEKRIMELEKLAEKNLILEEKIQVLQQQNEDLRVRIDQNTVVTRQLSEENANLQEYVEKETEEKKRLSRTNEELLWKLQTGEAMSPVKLSPTSPTPIYRCSSGPPTPAKVSTVPR</sequence>
<evidence type="ECO:0000256" key="1">
    <source>
        <dbReference type="ARBA" id="ARBA00023054"/>
    </source>
</evidence>
<dbReference type="Proteomes" id="UP000694424">
    <property type="component" value="Unplaced"/>
</dbReference>
<protein>
    <submittedName>
        <fullName evidence="4">Microtubule associated scaffold protein 2</fullName>
    </submittedName>
</protein>
<keyword evidence="1 2" id="KW-0175">Coiled coil</keyword>
<dbReference type="GO" id="GO:0005737">
    <property type="term" value="C:cytoplasm"/>
    <property type="evidence" value="ECO:0007669"/>
    <property type="project" value="TreeGrafter"/>
</dbReference>
<reference evidence="4" key="1">
    <citation type="submission" date="2025-08" db="UniProtKB">
        <authorList>
            <consortium name="Ensembl"/>
        </authorList>
    </citation>
    <scope>IDENTIFICATION</scope>
</reference>
<feature type="region of interest" description="Disordered" evidence="3">
    <location>
        <begin position="354"/>
        <end position="384"/>
    </location>
</feature>
<dbReference type="GO" id="GO:0008017">
    <property type="term" value="F:microtubule binding"/>
    <property type="evidence" value="ECO:0007669"/>
    <property type="project" value="TreeGrafter"/>
</dbReference>
<accession>A0A8B9PMR2</accession>
<dbReference type="PANTHER" id="PTHR24200">
    <property type="entry name" value="TOUCAN, ISOFORM A"/>
    <property type="match status" value="1"/>
</dbReference>
<dbReference type="InterPro" id="IPR051293">
    <property type="entry name" value="MTUS1/CCDC69"/>
</dbReference>
<evidence type="ECO:0000313" key="4">
    <source>
        <dbReference type="Ensembl" id="ENSAOWP00000013997.1"/>
    </source>
</evidence>
<keyword evidence="5" id="KW-1185">Reference proteome</keyword>
<feature type="coiled-coil region" evidence="2">
    <location>
        <begin position="210"/>
        <end position="346"/>
    </location>
</feature>
<dbReference type="AlphaFoldDB" id="A0A8B9PMR2"/>
<evidence type="ECO:0000256" key="2">
    <source>
        <dbReference type="SAM" id="Coils"/>
    </source>
</evidence>
<name>A0A8B9PMR2_APTOW</name>
<evidence type="ECO:0000313" key="5">
    <source>
        <dbReference type="Proteomes" id="UP000694424"/>
    </source>
</evidence>
<organism evidence="4 5">
    <name type="scientific">Apteryx owenii</name>
    <name type="common">Little spotted kiwi</name>
    <dbReference type="NCBI Taxonomy" id="8824"/>
    <lineage>
        <taxon>Eukaryota</taxon>
        <taxon>Metazoa</taxon>
        <taxon>Chordata</taxon>
        <taxon>Craniata</taxon>
        <taxon>Vertebrata</taxon>
        <taxon>Euteleostomi</taxon>
        <taxon>Archelosauria</taxon>
        <taxon>Archosauria</taxon>
        <taxon>Dinosauria</taxon>
        <taxon>Saurischia</taxon>
        <taxon>Theropoda</taxon>
        <taxon>Coelurosauria</taxon>
        <taxon>Aves</taxon>
        <taxon>Palaeognathae</taxon>
        <taxon>Apterygiformes</taxon>
        <taxon>Apterygidae</taxon>
        <taxon>Apteryx</taxon>
    </lineage>
</organism>
<feature type="coiled-coil region" evidence="2">
    <location>
        <begin position="68"/>
        <end position="109"/>
    </location>
</feature>
<dbReference type="PANTHER" id="PTHR24200:SF14">
    <property type="entry name" value="MICROTUBULE-ASSOCIATED TUMOR SUPPRESSOR CANDIDATE 2"/>
    <property type="match status" value="1"/>
</dbReference>
<reference evidence="4" key="2">
    <citation type="submission" date="2025-09" db="UniProtKB">
        <authorList>
            <consortium name="Ensembl"/>
        </authorList>
    </citation>
    <scope>IDENTIFICATION</scope>
</reference>
<proteinExistence type="predicted"/>